<dbReference type="EMBL" id="CP045798">
    <property type="protein sequence ID" value="QNB45797.1"/>
    <property type="molecule type" value="Genomic_DNA"/>
</dbReference>
<protein>
    <submittedName>
        <fullName evidence="1">Uncharacterized protein</fullName>
    </submittedName>
</protein>
<evidence type="ECO:0000313" key="1">
    <source>
        <dbReference type="EMBL" id="QNB45797.1"/>
    </source>
</evidence>
<name>A0A7G6E143_THEFR</name>
<reference evidence="1 2" key="1">
    <citation type="journal article" date="2019" name="Front. Microbiol.">
        <title>Thermoanaerosceptrum fracticalcis gen. nov. sp. nov., a Novel Fumarate-Fermenting Microorganism From a Deep Fractured Carbonate Aquifer of the US Great Basin.</title>
        <authorList>
            <person name="Hamilton-Brehm S.D."/>
            <person name="Stewart L.E."/>
            <person name="Zavarin M."/>
            <person name="Caldwell M."/>
            <person name="Lawson P.A."/>
            <person name="Onstott T.C."/>
            <person name="Grzymski J."/>
            <person name="Neveux I."/>
            <person name="Lollar B.S."/>
            <person name="Russell C.E."/>
            <person name="Moser D.P."/>
        </authorList>
    </citation>
    <scope>NUCLEOTIDE SEQUENCE [LARGE SCALE GENOMIC DNA]</scope>
    <source>
        <strain evidence="1 2">DRI-13</strain>
    </source>
</reference>
<gene>
    <name evidence="1" type="ORF">BR63_05400</name>
</gene>
<dbReference type="RefSeq" id="WP_187142841.1">
    <property type="nucleotide sequence ID" value="NZ_CP045798.1"/>
</dbReference>
<dbReference type="KEGG" id="tfr:BR63_05400"/>
<proteinExistence type="predicted"/>
<keyword evidence="2" id="KW-1185">Reference proteome</keyword>
<accession>A0A7G6E143</accession>
<evidence type="ECO:0000313" key="2">
    <source>
        <dbReference type="Proteomes" id="UP000515847"/>
    </source>
</evidence>
<organism evidence="1 2">
    <name type="scientific">Thermanaerosceptrum fracticalcis</name>
    <dbReference type="NCBI Taxonomy" id="1712410"/>
    <lineage>
        <taxon>Bacteria</taxon>
        <taxon>Bacillati</taxon>
        <taxon>Bacillota</taxon>
        <taxon>Clostridia</taxon>
        <taxon>Eubacteriales</taxon>
        <taxon>Peptococcaceae</taxon>
        <taxon>Thermanaerosceptrum</taxon>
    </lineage>
</organism>
<sequence>MSPSVLDTPAGAWVTYGDRNVPIGIGHTCRSLGYLWGQECPHRYWTHLPELGLSMGTGMSPSVLDTPAGAWVTYGDRNVPIGIGHTCRSLGYLWGQECPQ</sequence>
<dbReference type="Proteomes" id="UP000515847">
    <property type="component" value="Chromosome"/>
</dbReference>
<dbReference type="AlphaFoldDB" id="A0A7G6E143"/>